<feature type="compositionally biased region" description="Basic residues" evidence="1">
    <location>
        <begin position="270"/>
        <end position="281"/>
    </location>
</feature>
<dbReference type="InterPro" id="IPR042622">
    <property type="entry name" value="Znf106"/>
</dbReference>
<feature type="region of interest" description="Disordered" evidence="1">
    <location>
        <begin position="796"/>
        <end position="847"/>
    </location>
</feature>
<accession>A0A1E1W2K3</accession>
<organism evidence="2">
    <name type="scientific">Pectinophora gossypiella</name>
    <name type="common">Cotton pink bollworm</name>
    <name type="synonym">Depressaria gossypiella</name>
    <dbReference type="NCBI Taxonomy" id="13191"/>
    <lineage>
        <taxon>Eukaryota</taxon>
        <taxon>Metazoa</taxon>
        <taxon>Ecdysozoa</taxon>
        <taxon>Arthropoda</taxon>
        <taxon>Hexapoda</taxon>
        <taxon>Insecta</taxon>
        <taxon>Pterygota</taxon>
        <taxon>Neoptera</taxon>
        <taxon>Endopterygota</taxon>
        <taxon>Lepidoptera</taxon>
        <taxon>Glossata</taxon>
        <taxon>Ditrysia</taxon>
        <taxon>Gelechioidea</taxon>
        <taxon>Gelechiidae</taxon>
        <taxon>Apatetrinae</taxon>
        <taxon>Pectinophora</taxon>
    </lineage>
</organism>
<dbReference type="PANTHER" id="PTHR14435:SF2">
    <property type="entry name" value="ZINC FINGER PROTEIN 106"/>
    <property type="match status" value="1"/>
</dbReference>
<feature type="region of interest" description="Disordered" evidence="1">
    <location>
        <begin position="417"/>
        <end position="464"/>
    </location>
</feature>
<feature type="region of interest" description="Disordered" evidence="1">
    <location>
        <begin position="1046"/>
        <end position="1079"/>
    </location>
</feature>
<feature type="region of interest" description="Disordered" evidence="1">
    <location>
        <begin position="235"/>
        <end position="281"/>
    </location>
</feature>
<evidence type="ECO:0000256" key="1">
    <source>
        <dbReference type="SAM" id="MobiDB-lite"/>
    </source>
</evidence>
<feature type="compositionally biased region" description="Polar residues" evidence="1">
    <location>
        <begin position="563"/>
        <end position="575"/>
    </location>
</feature>
<reference evidence="2" key="1">
    <citation type="submission" date="2015-09" db="EMBL/GenBank/DDBJ databases">
        <title>De novo assembly of Pectinophora gossypiella (Pink Bollworm) gut transcriptome.</title>
        <authorList>
            <person name="Tassone E.E."/>
        </authorList>
    </citation>
    <scope>NUCLEOTIDE SEQUENCE</scope>
</reference>
<feature type="compositionally biased region" description="Basic and acidic residues" evidence="1">
    <location>
        <begin position="164"/>
        <end position="180"/>
    </location>
</feature>
<evidence type="ECO:0008006" key="3">
    <source>
        <dbReference type="Google" id="ProtNLM"/>
    </source>
</evidence>
<evidence type="ECO:0000313" key="2">
    <source>
        <dbReference type="EMBL" id="JAT81205.1"/>
    </source>
</evidence>
<feature type="compositionally biased region" description="Polar residues" evidence="1">
    <location>
        <begin position="181"/>
        <end position="191"/>
    </location>
</feature>
<dbReference type="OrthoDB" id="10002522at2759"/>
<feature type="compositionally biased region" description="Polar residues" evidence="1">
    <location>
        <begin position="235"/>
        <end position="248"/>
    </location>
</feature>
<feature type="compositionally biased region" description="Basic and acidic residues" evidence="1">
    <location>
        <begin position="678"/>
        <end position="692"/>
    </location>
</feature>
<dbReference type="InterPro" id="IPR001680">
    <property type="entry name" value="WD40_rpt"/>
</dbReference>
<proteinExistence type="predicted"/>
<feature type="compositionally biased region" description="Basic and acidic residues" evidence="1">
    <location>
        <begin position="796"/>
        <end position="821"/>
    </location>
</feature>
<gene>
    <name evidence="2" type="ORF">g.9995</name>
</gene>
<name>A0A1E1W2K3_PECGO</name>
<dbReference type="InterPro" id="IPR036322">
    <property type="entry name" value="WD40_repeat_dom_sf"/>
</dbReference>
<feature type="compositionally biased region" description="Gly residues" evidence="1">
    <location>
        <begin position="1"/>
        <end position="10"/>
    </location>
</feature>
<feature type="compositionally biased region" description="Basic and acidic residues" evidence="1">
    <location>
        <begin position="659"/>
        <end position="672"/>
    </location>
</feature>
<dbReference type="Gene3D" id="2.130.10.10">
    <property type="entry name" value="YVTN repeat-like/Quinoprotein amine dehydrogenase"/>
    <property type="match status" value="2"/>
</dbReference>
<feature type="region of interest" description="Disordered" evidence="1">
    <location>
        <begin position="649"/>
        <end position="736"/>
    </location>
</feature>
<feature type="region of interest" description="Disordered" evidence="1">
    <location>
        <begin position="559"/>
        <end position="598"/>
    </location>
</feature>
<feature type="region of interest" description="Disordered" evidence="1">
    <location>
        <begin position="1"/>
        <end position="134"/>
    </location>
</feature>
<feature type="region of interest" description="Disordered" evidence="1">
    <location>
        <begin position="146"/>
        <end position="217"/>
    </location>
</feature>
<sequence>MRRGHPGAGGWRSDNSRHFRPRGGGTPHFRHPRGYGHSEGSRFPHPGGRHFSGPPPNIYNSPSKDHDHYRGNRHNSQHRMQDRGHQYSHGPPPRQIFPLVQRMRHNAPPDHSNTYQDMPNYYDNNKKTSHINSMGDVDDRQQVNVPQNRESYQRPSPWVNPPYYDDRSPSKSYKHSDTGEYNKSSQSTPINTGHRPPASDHYGSNHGSTMDNSNTFSRSIDDTVNIIRKRLLTRESQLTSDNSQPNQSDVDKSREPLASYPSTPQEQPTKRKPHNNQRSRNVKLNCDKIKNKIVDQLFMMDKDKIHKLMDNPNSSSKFEFAINSLVTESQNSLNRHLRSVAEKSLCSSSSTEFIHHDNNTIYEDTFMKQMQCILDPQDTVLLEDIKPMVLAELSKVLQLDNIEQSCEVDETTYRADEPYHKYPSYDYENYEPYSAGEDQDNYYEQKPQTDYEQPDSPCYGNKNNIDCSTRLQEFDSTNLFERRSGRKSKDYDESRRISSEIRSKERRNIECNLDDNLRRSVTTPPLFDTNPNQLSEEEDDPFAELDKQYHVAVDHNFIENDDISSPQPVKSNSPLIKSELTPEKPYSVTPPGRIYVKVPDDSPEKLKEEIDHQLQDMAKSPLKFSPLNINSKYELECISNSLESKVKQESHYFNNSNKTPEKQMDVDNRETENLSAEHIPEPKAVEVTEKSESSSCTVKSSTPCQSRKRSIDQRPSHRKEKRKKSESTQSDNLSTNKQILNKNIIINVNDCPATKSEKCDTPKSIFNLYFSKEKNSKEPPKDTVKKVDTVDKGYSDKYVKRKDERKKSRDKDSDVKKKHDSSSSSHSMLSPDLSKSQTPTKGDGQTKLKPIDMFVEQPRKPSAHQAHRNSAPLPTVHNKVTVETKPLVLSRKLTKRHVATQVARKCVSRESQTMSSKCSISRHSQTERKKLFTRGAQTESISFNPKIKATDAFERMKEIDMEIQALLQEKFKLYNSLESKESGPRTMQSLGMTVLNVTPIDDTHADNDSPSGDTIVDEFTNIPVEELEQIALETVEEEIHEIEQCEKKSRRQKILAEERKRSISPATSTTSTRSKKNTKAPNISLIEQIITDDRPLEDIIALDDFEVSPVKTRNKSLKSKGKPKKKTTKKRKVSKSCEIVKELVEYDLKECSVALIREDFSKYYPILETELQFSTGEVLPEPETAATNESQTPEASQNVVEEPVNDIQFDMLDVSEDIVIGDVCEVKCSEDKELGYAGNPSICEEIILDNSQSSMEEATADHGCGNECKMYDYSVDENLRRDCVTVSGHADAVLAIECIENNFVAACLDGNVYHFSGDGQLLSTLRGSNLAVTCLTIVKEKYGTTVYTGSLDSRIRYYDLETGLEKGPECNVLSPIQTMDRAWETVFVGTRTGFVLQFECKNNMLIPVSTVKFSEQSILALRAMKEGPRKVLLVAARSEPVTIKDAQTGLLLRTLEGPKMTVYTLLFEDGKVYCGTSSHLIHVFDYSSGSHVGSHEGGKGAVCLRATGGLLFAGCYDGCVYVYREGDSRPLAQLRGPSLMLLSLAVVGSKIIAGYKDRSLYIWKIPLSILQEMIL</sequence>
<feature type="compositionally biased region" description="Low complexity" evidence="1">
    <location>
        <begin position="1063"/>
        <end position="1072"/>
    </location>
</feature>
<protein>
    <recommendedName>
        <fullName evidence="3">Zinc finger protein 106</fullName>
    </recommendedName>
</protein>
<dbReference type="SMART" id="SM00320">
    <property type="entry name" value="WD40"/>
    <property type="match status" value="5"/>
</dbReference>
<dbReference type="EMBL" id="GDQN01009849">
    <property type="protein sequence ID" value="JAT81205.1"/>
    <property type="molecule type" value="Transcribed_RNA"/>
</dbReference>
<feature type="compositionally biased region" description="Low complexity" evidence="1">
    <location>
        <begin position="693"/>
        <end position="702"/>
    </location>
</feature>
<dbReference type="GO" id="GO:0003723">
    <property type="term" value="F:RNA binding"/>
    <property type="evidence" value="ECO:0007669"/>
    <property type="project" value="InterPro"/>
</dbReference>
<dbReference type="SUPFAM" id="SSF50978">
    <property type="entry name" value="WD40 repeat-like"/>
    <property type="match status" value="1"/>
</dbReference>
<feature type="compositionally biased region" description="Polar residues" evidence="1">
    <location>
        <begin position="205"/>
        <end position="217"/>
    </location>
</feature>
<feature type="compositionally biased region" description="Low complexity" evidence="1">
    <location>
        <begin position="822"/>
        <end position="836"/>
    </location>
</feature>
<dbReference type="InterPro" id="IPR015943">
    <property type="entry name" value="WD40/YVTN_repeat-like_dom_sf"/>
</dbReference>
<dbReference type="PANTHER" id="PTHR14435">
    <property type="entry name" value="ZINC FINGER PROTEIN 106"/>
    <property type="match status" value="1"/>
</dbReference>